<keyword evidence="5" id="KW-1185">Reference proteome</keyword>
<reference evidence="4 5" key="1">
    <citation type="journal article" date="2023" name="Ecotoxicol. Environ. Saf.">
        <title>Mercury remediation potential of mercury-resistant strain Rheinheimera metallidurans sp. nov. isolated from a municipal waste dumping site.</title>
        <authorList>
            <person name="Yadav V."/>
            <person name="Manjhi A."/>
            <person name="Vadakedath N."/>
        </authorList>
    </citation>
    <scope>NUCLEOTIDE SEQUENCE [LARGE SCALE GENOMIC DNA]</scope>
    <source>
        <strain evidence="4 5">E-49</strain>
    </source>
</reference>
<dbReference type="SMART" id="SM00850">
    <property type="entry name" value="LytTR"/>
    <property type="match status" value="1"/>
</dbReference>
<dbReference type="PANTHER" id="PTHR37299:SF1">
    <property type="entry name" value="STAGE 0 SPORULATION PROTEIN A HOMOLOG"/>
    <property type="match status" value="1"/>
</dbReference>
<gene>
    <name evidence="4" type="ORF">MN202_07140</name>
</gene>
<keyword evidence="2" id="KW-1133">Transmembrane helix</keyword>
<evidence type="ECO:0000256" key="2">
    <source>
        <dbReference type="SAM" id="Phobius"/>
    </source>
</evidence>
<name>A0ABU8C5D9_9GAMM</name>
<feature type="domain" description="HTH LytTR-type" evidence="3">
    <location>
        <begin position="150"/>
        <end position="254"/>
    </location>
</feature>
<evidence type="ECO:0000313" key="5">
    <source>
        <dbReference type="Proteomes" id="UP001375382"/>
    </source>
</evidence>
<dbReference type="RefSeq" id="WP_335735409.1">
    <property type="nucleotide sequence ID" value="NZ_JALAAR010000004.1"/>
</dbReference>
<accession>A0ABU8C5D9</accession>
<feature type="transmembrane region" description="Helical" evidence="2">
    <location>
        <begin position="106"/>
        <end position="128"/>
    </location>
</feature>
<comment type="caution">
    <text evidence="4">The sequence shown here is derived from an EMBL/GenBank/DDBJ whole genome shotgun (WGS) entry which is preliminary data.</text>
</comment>
<organism evidence="4 5">
    <name type="scientific">Rheinheimera muenzenbergensis</name>
    <dbReference type="NCBI Taxonomy" id="1193628"/>
    <lineage>
        <taxon>Bacteria</taxon>
        <taxon>Pseudomonadati</taxon>
        <taxon>Pseudomonadota</taxon>
        <taxon>Gammaproteobacteria</taxon>
        <taxon>Chromatiales</taxon>
        <taxon>Chromatiaceae</taxon>
        <taxon>Rheinheimera</taxon>
    </lineage>
</organism>
<dbReference type="InterPro" id="IPR046947">
    <property type="entry name" value="LytR-like"/>
</dbReference>
<feature type="transmembrane region" description="Helical" evidence="2">
    <location>
        <begin position="78"/>
        <end position="100"/>
    </location>
</feature>
<sequence>MDQQCRKEWLVSLLGWSGVIVFLSLIDKLHDLWVPEDDKLNNHPLWALQEWGLWLLFTPLLFRLLSQAADKHQLTKRRYLQICALLFINAMWCQALFDLIVLNDSIAYSLLYFAPVHALAIFSCAFIWQRYLALPQTQLVQADNADCQMLTIEQPEGAMQLRFDDIIQINAASNYVEVCTAERTWLKRATLKDIETRLPQQMFLRTHRAHLVNIQHIARVRLKSSGSGYVELKSGRVVALSKAHKHSVKARLQQVA</sequence>
<dbReference type="PROSITE" id="PS50930">
    <property type="entry name" value="HTH_LYTTR"/>
    <property type="match status" value="1"/>
</dbReference>
<dbReference type="PANTHER" id="PTHR37299">
    <property type="entry name" value="TRANSCRIPTIONAL REGULATOR-RELATED"/>
    <property type="match status" value="1"/>
</dbReference>
<dbReference type="Proteomes" id="UP001375382">
    <property type="component" value="Unassembled WGS sequence"/>
</dbReference>
<keyword evidence="2" id="KW-0812">Transmembrane</keyword>
<dbReference type="Pfam" id="PF04397">
    <property type="entry name" value="LytTR"/>
    <property type="match status" value="1"/>
</dbReference>
<keyword evidence="1" id="KW-0902">Two-component regulatory system</keyword>
<evidence type="ECO:0000256" key="1">
    <source>
        <dbReference type="ARBA" id="ARBA00023012"/>
    </source>
</evidence>
<feature type="transmembrane region" description="Helical" evidence="2">
    <location>
        <begin position="46"/>
        <end position="66"/>
    </location>
</feature>
<dbReference type="Gene3D" id="2.40.50.1020">
    <property type="entry name" value="LytTr DNA-binding domain"/>
    <property type="match status" value="1"/>
</dbReference>
<evidence type="ECO:0000259" key="3">
    <source>
        <dbReference type="PROSITE" id="PS50930"/>
    </source>
</evidence>
<dbReference type="EMBL" id="JALAAR010000004">
    <property type="protein sequence ID" value="MEH8016999.1"/>
    <property type="molecule type" value="Genomic_DNA"/>
</dbReference>
<evidence type="ECO:0000313" key="4">
    <source>
        <dbReference type="EMBL" id="MEH8016999.1"/>
    </source>
</evidence>
<keyword evidence="2" id="KW-0472">Membrane</keyword>
<dbReference type="InterPro" id="IPR007492">
    <property type="entry name" value="LytTR_DNA-bd_dom"/>
</dbReference>
<feature type="transmembrane region" description="Helical" evidence="2">
    <location>
        <begin position="9"/>
        <end position="26"/>
    </location>
</feature>
<protein>
    <submittedName>
        <fullName evidence="4">LytTR family transcriptional regulator</fullName>
    </submittedName>
</protein>
<proteinExistence type="predicted"/>